<keyword evidence="11" id="KW-0963">Cytoplasm</keyword>
<evidence type="ECO:0000256" key="15">
    <source>
        <dbReference type="ARBA" id="ARBA00022723"/>
    </source>
</evidence>
<dbReference type="PROSITE" id="PS50173">
    <property type="entry name" value="UMUC"/>
    <property type="match status" value="1"/>
</dbReference>
<dbReference type="PROSITE" id="PS51790">
    <property type="entry name" value="MSRB"/>
    <property type="match status" value="1"/>
</dbReference>
<comment type="subunit">
    <text evidence="6">Monomer.</text>
</comment>
<evidence type="ECO:0000256" key="9">
    <source>
        <dbReference type="ARBA" id="ARBA00016178"/>
    </source>
</evidence>
<comment type="catalytic activity">
    <reaction evidence="24">
        <text>DNA(n) + a 2'-deoxyribonucleoside 5'-triphosphate = DNA(n+1) + diphosphate</text>
        <dbReference type="Rhea" id="RHEA:22508"/>
        <dbReference type="Rhea" id="RHEA-COMP:17339"/>
        <dbReference type="Rhea" id="RHEA-COMP:17340"/>
        <dbReference type="ChEBI" id="CHEBI:33019"/>
        <dbReference type="ChEBI" id="CHEBI:61560"/>
        <dbReference type="ChEBI" id="CHEBI:173112"/>
        <dbReference type="EC" id="2.7.7.7"/>
    </reaction>
</comment>
<dbReference type="GO" id="GO:0005829">
    <property type="term" value="C:cytosol"/>
    <property type="evidence" value="ECO:0007669"/>
    <property type="project" value="TreeGrafter"/>
</dbReference>
<dbReference type="HAMAP" id="MF_01113">
    <property type="entry name" value="DNApol_IV"/>
    <property type="match status" value="1"/>
</dbReference>
<evidence type="ECO:0000256" key="7">
    <source>
        <dbReference type="ARBA" id="ARBA00012417"/>
    </source>
</evidence>
<comment type="catalytic activity">
    <reaction evidence="23">
        <text>L-methionyl-[protein] + [thioredoxin]-disulfide + H2O = L-methionyl-(R)-S-oxide-[protein] + [thioredoxin]-dithiol</text>
        <dbReference type="Rhea" id="RHEA:24164"/>
        <dbReference type="Rhea" id="RHEA-COMP:10698"/>
        <dbReference type="Rhea" id="RHEA-COMP:10700"/>
        <dbReference type="Rhea" id="RHEA-COMP:12313"/>
        <dbReference type="Rhea" id="RHEA-COMP:12314"/>
        <dbReference type="ChEBI" id="CHEBI:15377"/>
        <dbReference type="ChEBI" id="CHEBI:16044"/>
        <dbReference type="ChEBI" id="CHEBI:29950"/>
        <dbReference type="ChEBI" id="CHEBI:45764"/>
        <dbReference type="ChEBI" id="CHEBI:50058"/>
        <dbReference type="EC" id="1.8.4.12"/>
    </reaction>
</comment>
<dbReference type="HAMAP" id="MF_01400">
    <property type="entry name" value="MsrB"/>
    <property type="match status" value="1"/>
</dbReference>
<dbReference type="Gene3D" id="1.10.150.20">
    <property type="entry name" value="5' to 3' exonuclease, C-terminal subdomain"/>
    <property type="match status" value="1"/>
</dbReference>
<dbReference type="InterPro" id="IPR002579">
    <property type="entry name" value="Met_Sox_Rdtase_MsrB_dom"/>
</dbReference>
<dbReference type="FunFam" id="3.30.1490.100:FF:000004">
    <property type="entry name" value="DNA polymerase IV"/>
    <property type="match status" value="1"/>
</dbReference>
<dbReference type="GO" id="GO:0046872">
    <property type="term" value="F:metal ion binding"/>
    <property type="evidence" value="ECO:0007669"/>
    <property type="project" value="UniProtKB-KW"/>
</dbReference>
<evidence type="ECO:0000256" key="13">
    <source>
        <dbReference type="ARBA" id="ARBA00022695"/>
    </source>
</evidence>
<evidence type="ECO:0000256" key="1">
    <source>
        <dbReference type="ARBA" id="ARBA00001946"/>
    </source>
</evidence>
<dbReference type="Pfam" id="PF00817">
    <property type="entry name" value="IMS"/>
    <property type="match status" value="1"/>
</dbReference>
<dbReference type="EC" id="1.8.4.12" evidence="8"/>
<evidence type="ECO:0000256" key="5">
    <source>
        <dbReference type="ARBA" id="ARBA00010945"/>
    </source>
</evidence>
<dbReference type="InterPro" id="IPR011057">
    <property type="entry name" value="Mss4-like_sf"/>
</dbReference>
<evidence type="ECO:0000256" key="3">
    <source>
        <dbReference type="ARBA" id="ARBA00004496"/>
    </source>
</evidence>
<keyword evidence="18" id="KW-0460">Magnesium</keyword>
<dbReference type="CDD" id="cd03586">
    <property type="entry name" value="PolY_Pol_IV_kappa"/>
    <property type="match status" value="1"/>
</dbReference>
<dbReference type="FunFam" id="2.170.150.20:FF:000001">
    <property type="entry name" value="Peptide methionine sulfoxide reductase MsrB"/>
    <property type="match status" value="1"/>
</dbReference>
<dbReference type="InterPro" id="IPR017961">
    <property type="entry name" value="DNA_pol_Y-fam_little_finger"/>
</dbReference>
<dbReference type="Pfam" id="PF01641">
    <property type="entry name" value="SelR"/>
    <property type="match status" value="1"/>
</dbReference>
<evidence type="ECO:0000256" key="6">
    <source>
        <dbReference type="ARBA" id="ARBA00011245"/>
    </source>
</evidence>
<dbReference type="GO" id="GO:0006979">
    <property type="term" value="P:response to oxidative stress"/>
    <property type="evidence" value="ECO:0007669"/>
    <property type="project" value="UniProtKB-ARBA"/>
</dbReference>
<dbReference type="InterPro" id="IPR043128">
    <property type="entry name" value="Rev_trsase/Diguanyl_cyclase"/>
</dbReference>
<keyword evidence="21" id="KW-0238">DNA-binding</keyword>
<reference evidence="26" key="1">
    <citation type="submission" date="2020-11" db="EMBL/GenBank/DDBJ databases">
        <authorList>
            <person name="Tran Van P."/>
        </authorList>
    </citation>
    <scope>NUCLEOTIDE SEQUENCE</scope>
</reference>
<dbReference type="OrthoDB" id="6350720at2759"/>
<dbReference type="EC" id="2.7.7.7" evidence="7"/>
<dbReference type="PANTHER" id="PTHR11076:SF33">
    <property type="entry name" value="DNA POLYMERASE KAPPA"/>
    <property type="match status" value="1"/>
</dbReference>
<dbReference type="GO" id="GO:0006260">
    <property type="term" value="P:DNA replication"/>
    <property type="evidence" value="ECO:0007669"/>
    <property type="project" value="UniProtKB-KW"/>
</dbReference>
<organism evidence="26">
    <name type="scientific">Cyprideis torosa</name>
    <dbReference type="NCBI Taxonomy" id="163714"/>
    <lineage>
        <taxon>Eukaryota</taxon>
        <taxon>Metazoa</taxon>
        <taxon>Ecdysozoa</taxon>
        <taxon>Arthropoda</taxon>
        <taxon>Crustacea</taxon>
        <taxon>Oligostraca</taxon>
        <taxon>Ostracoda</taxon>
        <taxon>Podocopa</taxon>
        <taxon>Podocopida</taxon>
        <taxon>Cytherocopina</taxon>
        <taxon>Cytheroidea</taxon>
        <taxon>Cytherideidae</taxon>
        <taxon>Cyprideis</taxon>
    </lineage>
</organism>
<proteinExistence type="inferred from homology"/>
<dbReference type="FunFam" id="3.40.1170.60:FF:000001">
    <property type="entry name" value="DNA polymerase IV"/>
    <property type="match status" value="1"/>
</dbReference>
<dbReference type="AlphaFoldDB" id="A0A7R8ZXX9"/>
<evidence type="ECO:0000256" key="21">
    <source>
        <dbReference type="ARBA" id="ARBA00023125"/>
    </source>
</evidence>
<dbReference type="InterPro" id="IPR001126">
    <property type="entry name" value="UmuC"/>
</dbReference>
<keyword evidence="22" id="KW-0234">DNA repair</keyword>
<dbReference type="GO" id="GO:0033743">
    <property type="term" value="F:peptide-methionine (R)-S-oxide reductase activity"/>
    <property type="evidence" value="ECO:0007669"/>
    <property type="project" value="UniProtKB-EC"/>
</dbReference>
<keyword evidence="17" id="KW-0862">Zinc</keyword>
<keyword evidence="12" id="KW-0808">Transferase</keyword>
<evidence type="ECO:0000256" key="11">
    <source>
        <dbReference type="ARBA" id="ARBA00022490"/>
    </source>
</evidence>
<evidence type="ECO:0000256" key="25">
    <source>
        <dbReference type="ARBA" id="ARBA00067474"/>
    </source>
</evidence>
<keyword evidence="14" id="KW-0235">DNA replication</keyword>
<dbReference type="GO" id="GO:0003887">
    <property type="term" value="F:DNA-directed DNA polymerase activity"/>
    <property type="evidence" value="ECO:0007669"/>
    <property type="project" value="UniProtKB-KW"/>
</dbReference>
<dbReference type="InterPro" id="IPR036775">
    <property type="entry name" value="DNA_pol_Y-fam_lit_finger_sf"/>
</dbReference>
<dbReference type="Gene3D" id="3.30.70.270">
    <property type="match status" value="1"/>
</dbReference>
<comment type="subcellular location">
    <subcellularLocation>
        <location evidence="3">Cytoplasm</location>
    </subcellularLocation>
</comment>
<evidence type="ECO:0000256" key="22">
    <source>
        <dbReference type="ARBA" id="ARBA00023204"/>
    </source>
</evidence>
<evidence type="ECO:0000256" key="4">
    <source>
        <dbReference type="ARBA" id="ARBA00007174"/>
    </source>
</evidence>
<dbReference type="InterPro" id="IPR043502">
    <property type="entry name" value="DNA/RNA_pol_sf"/>
</dbReference>
<keyword evidence="19" id="KW-0239">DNA-directed DNA polymerase</keyword>
<dbReference type="SUPFAM" id="SSF100879">
    <property type="entry name" value="Lesion bypass DNA polymerase (Y-family), little finger domain"/>
    <property type="match status" value="1"/>
</dbReference>
<keyword evidence="20" id="KW-0560">Oxidoreductase</keyword>
<dbReference type="GO" id="GO:0042276">
    <property type="term" value="P:error-prone translesion synthesis"/>
    <property type="evidence" value="ECO:0007669"/>
    <property type="project" value="TreeGrafter"/>
</dbReference>
<evidence type="ECO:0000256" key="8">
    <source>
        <dbReference type="ARBA" id="ARBA00012499"/>
    </source>
</evidence>
<accession>A0A7R8ZXX9</accession>
<gene>
    <name evidence="26" type="ORF">CTOB1V02_LOCUS13698</name>
</gene>
<comment type="cofactor">
    <cofactor evidence="1">
        <name>Mg(2+)</name>
        <dbReference type="ChEBI" id="CHEBI:18420"/>
    </cofactor>
</comment>
<sequence length="475" mass="53640">MTPLPPLRYAHVDMDAFFASVELRERPELIGRPVVVGGRPEGRGVVAAASYAAREFGVRSAMPMRQAVKRCPQLVILPTRIALYREVSAKIRAVFDRYSPRVQPLSLDEAYLDLADHPDNDGRSHSLLALAQAIQRDIFNATRLTCSIGVGNSLLVAKLASDYKKPNGITVVAPAQTQRFLDPLDVGRLWGVGPRTRERLVAAGYSNVASVREGGERRLIDCLGERFGQHLWQRTHGIDPREIRGPRPAKSVSRETTFGADVDDTNELRQALDRLLSSVCERLQKKGLSGKTITLKLRRVPFDTHTLSRSFSRPSNRFTEWQGVAYQMLDASRRRHPGAIRLIGTVNRSDAEWREMLSDEQYRVTRHEATERAFTGEHWDRKDEGEYRCICCGAPLFDSAHKYDSGSGWPSFWQPNDNAPIGEREDRRLFMRRTEVHCERCQAHLGHVFPDGPKPTGLRYCINSASLDFVPREDT</sequence>
<name>A0A7R8ZXX9_9CRUS</name>
<keyword evidence="10" id="KW-0515">Mutator protein</keyword>
<evidence type="ECO:0000256" key="23">
    <source>
        <dbReference type="ARBA" id="ARBA00048488"/>
    </source>
</evidence>
<keyword evidence="16" id="KW-0227">DNA damage</keyword>
<evidence type="ECO:0000256" key="20">
    <source>
        <dbReference type="ARBA" id="ARBA00023002"/>
    </source>
</evidence>
<evidence type="ECO:0000256" key="18">
    <source>
        <dbReference type="ARBA" id="ARBA00022842"/>
    </source>
</evidence>
<keyword evidence="13" id="KW-0548">Nucleotidyltransferase</keyword>
<dbReference type="SUPFAM" id="SSF56672">
    <property type="entry name" value="DNA/RNA polymerases"/>
    <property type="match status" value="1"/>
</dbReference>
<dbReference type="PANTHER" id="PTHR11076">
    <property type="entry name" value="DNA REPAIR POLYMERASE UMUC / TRANSFERASE FAMILY MEMBER"/>
    <property type="match status" value="1"/>
</dbReference>
<dbReference type="GO" id="GO:0006281">
    <property type="term" value="P:DNA repair"/>
    <property type="evidence" value="ECO:0007669"/>
    <property type="project" value="UniProtKB-KW"/>
</dbReference>
<evidence type="ECO:0000256" key="16">
    <source>
        <dbReference type="ARBA" id="ARBA00022763"/>
    </source>
</evidence>
<evidence type="ECO:0000256" key="19">
    <source>
        <dbReference type="ARBA" id="ARBA00022932"/>
    </source>
</evidence>
<dbReference type="Gene3D" id="3.40.1170.60">
    <property type="match status" value="1"/>
</dbReference>
<dbReference type="SUPFAM" id="SSF51316">
    <property type="entry name" value="Mss4-like"/>
    <property type="match status" value="1"/>
</dbReference>
<protein>
    <recommendedName>
        <fullName evidence="9">DNA polymerase kappa</fullName>
        <ecNumber evidence="8">1.8.4.12</ecNumber>
        <ecNumber evidence="7">2.7.7.7</ecNumber>
    </recommendedName>
    <alternativeName>
        <fullName evidence="25">Peptide methionine sulfoxide reductase B1, chloroplastic</fullName>
    </alternativeName>
</protein>
<evidence type="ECO:0000256" key="2">
    <source>
        <dbReference type="ARBA" id="ARBA00001947"/>
    </source>
</evidence>
<evidence type="ECO:0000256" key="17">
    <source>
        <dbReference type="ARBA" id="ARBA00022833"/>
    </source>
</evidence>
<evidence type="ECO:0000256" key="10">
    <source>
        <dbReference type="ARBA" id="ARBA00022457"/>
    </source>
</evidence>
<dbReference type="GO" id="GO:0003684">
    <property type="term" value="F:damaged DNA binding"/>
    <property type="evidence" value="ECO:0007669"/>
    <property type="project" value="InterPro"/>
</dbReference>
<evidence type="ECO:0000313" key="26">
    <source>
        <dbReference type="EMBL" id="CAD7235883.1"/>
    </source>
</evidence>
<dbReference type="NCBIfam" id="NF002677">
    <property type="entry name" value="PRK02406.1"/>
    <property type="match status" value="1"/>
</dbReference>
<dbReference type="EMBL" id="OB675202">
    <property type="protein sequence ID" value="CAD7235883.1"/>
    <property type="molecule type" value="Genomic_DNA"/>
</dbReference>
<comment type="cofactor">
    <cofactor evidence="2">
        <name>Zn(2+)</name>
        <dbReference type="ChEBI" id="CHEBI:29105"/>
    </cofactor>
</comment>
<dbReference type="InterPro" id="IPR050116">
    <property type="entry name" value="DNA_polymerase-Y"/>
</dbReference>
<comment type="similarity">
    <text evidence="5">Belongs to the DNA polymerase type-Y family.</text>
</comment>
<keyword evidence="15" id="KW-0479">Metal-binding</keyword>
<dbReference type="Gene3D" id="2.170.150.20">
    <property type="entry name" value="Peptide methionine sulfoxide reductase"/>
    <property type="match status" value="1"/>
</dbReference>
<evidence type="ECO:0000256" key="14">
    <source>
        <dbReference type="ARBA" id="ARBA00022705"/>
    </source>
</evidence>
<evidence type="ECO:0000256" key="12">
    <source>
        <dbReference type="ARBA" id="ARBA00022679"/>
    </source>
</evidence>
<dbReference type="Pfam" id="PF11799">
    <property type="entry name" value="IMS_C"/>
    <property type="match status" value="1"/>
</dbReference>
<dbReference type="NCBIfam" id="TIGR00357">
    <property type="entry name" value="peptide-methionine (R)-S-oxide reductase MsrB"/>
    <property type="match status" value="1"/>
</dbReference>
<dbReference type="Gene3D" id="3.30.1490.100">
    <property type="entry name" value="DNA polymerase, Y-family, little finger domain"/>
    <property type="match status" value="1"/>
</dbReference>
<dbReference type="InterPro" id="IPR022880">
    <property type="entry name" value="DNApol_IV"/>
</dbReference>
<evidence type="ECO:0000256" key="24">
    <source>
        <dbReference type="ARBA" id="ARBA00049244"/>
    </source>
</evidence>
<comment type="similarity">
    <text evidence="4">Belongs to the MsrB Met sulfoxide reductase family.</text>
</comment>